<dbReference type="InterPro" id="IPR039421">
    <property type="entry name" value="Type_1_exporter"/>
</dbReference>
<dbReference type="RefSeq" id="WP_150448950.1">
    <property type="nucleotide sequence ID" value="NZ_VYSA01000002.1"/>
</dbReference>
<dbReference type="SUPFAM" id="SSF52540">
    <property type="entry name" value="P-loop containing nucleoside triphosphate hydrolases"/>
    <property type="match status" value="1"/>
</dbReference>
<evidence type="ECO:0000259" key="12">
    <source>
        <dbReference type="PROSITE" id="PS50929"/>
    </source>
</evidence>
<comment type="caution">
    <text evidence="13">The sequence shown here is derived from an EMBL/GenBank/DDBJ whole genome shotgun (WGS) entry which is preliminary data.</text>
</comment>
<dbReference type="InterPro" id="IPR003593">
    <property type="entry name" value="AAA+_ATPase"/>
</dbReference>
<dbReference type="PANTHER" id="PTHR24221">
    <property type="entry name" value="ATP-BINDING CASSETTE SUB-FAMILY B"/>
    <property type="match status" value="1"/>
</dbReference>
<dbReference type="EMBL" id="VYSA01000002">
    <property type="protein sequence ID" value="KAA9107920.1"/>
    <property type="molecule type" value="Genomic_DNA"/>
</dbReference>
<evidence type="ECO:0000256" key="3">
    <source>
        <dbReference type="ARBA" id="ARBA00022475"/>
    </source>
</evidence>
<dbReference type="NCBIfam" id="TIGR03797">
    <property type="entry name" value="NHLM_micro_ABC2"/>
    <property type="match status" value="1"/>
</dbReference>
<dbReference type="Pfam" id="PF00005">
    <property type="entry name" value="ABC_tran"/>
    <property type="match status" value="1"/>
</dbReference>
<dbReference type="Gene3D" id="3.40.50.300">
    <property type="entry name" value="P-loop containing nucleotide triphosphate hydrolases"/>
    <property type="match status" value="1"/>
</dbReference>
<dbReference type="FunFam" id="3.40.50.300:FF:000299">
    <property type="entry name" value="ABC transporter ATP-binding protein/permease"/>
    <property type="match status" value="1"/>
</dbReference>
<feature type="domain" description="ABC transmembrane type-1" evidence="12">
    <location>
        <begin position="331"/>
        <end position="607"/>
    </location>
</feature>
<reference evidence="14" key="1">
    <citation type="submission" date="2019-09" db="EMBL/GenBank/DDBJ databases">
        <title>Mumia zhuanghuii sp. nov. isolated from the intestinal contents of plateau pika (Ochotona curzoniae) in the Qinghai-Tibet plateau of China.</title>
        <authorList>
            <person name="Tian Z."/>
        </authorList>
    </citation>
    <scope>NUCLEOTIDE SEQUENCE [LARGE SCALE GENOMIC DNA]</scope>
    <source>
        <strain evidence="14">JCM 30598</strain>
    </source>
</reference>
<evidence type="ECO:0000259" key="11">
    <source>
        <dbReference type="PROSITE" id="PS50893"/>
    </source>
</evidence>
<keyword evidence="2" id="KW-0813">Transport</keyword>
<dbReference type="InterPro" id="IPR022515">
    <property type="entry name" value="NHPM_micro_ABC2"/>
</dbReference>
<dbReference type="InterPro" id="IPR036640">
    <property type="entry name" value="ABC1_TM_sf"/>
</dbReference>
<evidence type="ECO:0000256" key="5">
    <source>
        <dbReference type="ARBA" id="ARBA00022741"/>
    </source>
</evidence>
<accession>A0A5J5J3B2</accession>
<dbReference type="InterPro" id="IPR003439">
    <property type="entry name" value="ABC_transporter-like_ATP-bd"/>
</dbReference>
<feature type="domain" description="ABC transporter" evidence="11">
    <location>
        <begin position="641"/>
        <end position="874"/>
    </location>
</feature>
<evidence type="ECO:0000256" key="4">
    <source>
        <dbReference type="ARBA" id="ARBA00022692"/>
    </source>
</evidence>
<evidence type="ECO:0000256" key="7">
    <source>
        <dbReference type="ARBA" id="ARBA00022989"/>
    </source>
</evidence>
<keyword evidence="4 10" id="KW-0812">Transmembrane</keyword>
<dbReference type="PANTHER" id="PTHR24221:SF654">
    <property type="entry name" value="ATP-BINDING CASSETTE SUB-FAMILY B MEMBER 6"/>
    <property type="match status" value="1"/>
</dbReference>
<name>A0A5J5J3B2_9MICO</name>
<dbReference type="GO" id="GO:0016887">
    <property type="term" value="F:ATP hydrolysis activity"/>
    <property type="evidence" value="ECO:0007669"/>
    <property type="project" value="InterPro"/>
</dbReference>
<proteinExistence type="inferred from homology"/>
<feature type="transmembrane region" description="Helical" evidence="10">
    <location>
        <begin position="365"/>
        <end position="391"/>
    </location>
</feature>
<evidence type="ECO:0000313" key="13">
    <source>
        <dbReference type="EMBL" id="KAA9107920.1"/>
    </source>
</evidence>
<keyword evidence="5" id="KW-0547">Nucleotide-binding</keyword>
<dbReference type="SUPFAM" id="SSF90123">
    <property type="entry name" value="ABC transporter transmembrane region"/>
    <property type="match status" value="1"/>
</dbReference>
<dbReference type="GO" id="GO:0140359">
    <property type="term" value="F:ABC-type transporter activity"/>
    <property type="evidence" value="ECO:0007669"/>
    <property type="project" value="InterPro"/>
</dbReference>
<keyword evidence="14" id="KW-1185">Reference proteome</keyword>
<keyword evidence="6" id="KW-0067">ATP-binding</keyword>
<evidence type="ECO:0000256" key="8">
    <source>
        <dbReference type="ARBA" id="ARBA00023136"/>
    </source>
</evidence>
<dbReference type="PROSITE" id="PS50893">
    <property type="entry name" value="ABC_TRANSPORTER_2"/>
    <property type="match status" value="1"/>
</dbReference>
<comment type="subcellular location">
    <subcellularLocation>
        <location evidence="1">Cell membrane</location>
        <topology evidence="1">Multi-pass membrane protein</topology>
    </subcellularLocation>
</comment>
<dbReference type="InterPro" id="IPR011527">
    <property type="entry name" value="ABC1_TM_dom"/>
</dbReference>
<keyword evidence="8 10" id="KW-0472">Membrane</keyword>
<gene>
    <name evidence="13" type="ORF">F6B43_10875</name>
</gene>
<dbReference type="InterPro" id="IPR027417">
    <property type="entry name" value="P-loop_NTPase"/>
</dbReference>
<evidence type="ECO:0000256" key="10">
    <source>
        <dbReference type="SAM" id="Phobius"/>
    </source>
</evidence>
<comment type="similarity">
    <text evidence="9">Belongs to the ABC transporter superfamily. Lipid exporter (TC 3.A.1.106) family.</text>
</comment>
<dbReference type="Pfam" id="PF00664">
    <property type="entry name" value="ABC_membrane"/>
    <property type="match status" value="1"/>
</dbReference>
<feature type="transmembrane region" description="Helical" evidence="10">
    <location>
        <begin position="582"/>
        <end position="609"/>
    </location>
</feature>
<dbReference type="GO" id="GO:0005886">
    <property type="term" value="C:plasma membrane"/>
    <property type="evidence" value="ECO:0007669"/>
    <property type="project" value="UniProtKB-SubCell"/>
</dbReference>
<sequence>MSKGTRDDMSGPIALGANRPLFLTGADASWFVVRGVVELFAVGGADEADTPRLHVGTVVEGQTLYGLDEALAPSFRLVAVGGAGSAVTPSPLAGAGDHRRRAEWLIDLAVAITVENDPFAVDTSVGEPSPADAIPEAALSRALADRRARLAAADIARVRLQRDAHEGAMAEALDRLTAITDPDERRTTGSRPGESAVLSAFRVVARALGVTVPAAMPPTRGGDPVDAVARASRVRVRRVLLTDDWWQNGAGPLLGFLDDGHRPIALIPKRSGRYQLVDPSEGTRTLVDARIAAQIERGAVSIYRPLPDGPLGIGGLVRSALALSRPEMVRLFAFALGSAILALAVPIVTGRIVGSVIPESNRPELLQLTIALLVATLAGALLQLSTAIAVLRIQGTVDAYLSPALWDRLLSLPTTFFSRYSAGDLAYRVQSGVAIVKLISGSAVTSVLGGLFSIVSLALIWFYSIEFGVIATILTAVLVLVIYLAGRVQLRRMREVEEESGKMSGMLLEFVSGVSTLRVAGAQEKAFQRWAARFADRRERWNAVRDAQDVTAVVAAIFPIVASIVLFAVIGLSADPTVSPGVFLAISAAFGQVVAAVLAMAGAATQFIFTLPGLQRALPILTATPEDDDQKADPGTLRGAVEFSGISFRYSEDGPLVLDDVSIRVPAGGSIALVGPSGSGKSTLGRLLLGFEQPEEGGVFFDDQDLAGLDVRAVRRQLGVVLQAVQLLPGSILTNIVGDSIDLSVDDAWRAATEAGMADDLRAMPMGIHTAVTEGGSTLSGGQKQRLLIARALAGNPRILLFDEATSALDNTTQAIVAESLAALSATRIVIAHRLSTVVSADCIYYLERGRVVESGTFDELMALDGKFAAQARRQLS</sequence>
<feature type="transmembrane region" description="Helical" evidence="10">
    <location>
        <begin position="550"/>
        <end position="570"/>
    </location>
</feature>
<dbReference type="AlphaFoldDB" id="A0A5J5J3B2"/>
<evidence type="ECO:0000256" key="2">
    <source>
        <dbReference type="ARBA" id="ARBA00022448"/>
    </source>
</evidence>
<dbReference type="GO" id="GO:0034040">
    <property type="term" value="F:ATPase-coupled lipid transmembrane transporter activity"/>
    <property type="evidence" value="ECO:0007669"/>
    <property type="project" value="TreeGrafter"/>
</dbReference>
<dbReference type="Gene3D" id="1.20.1560.10">
    <property type="entry name" value="ABC transporter type 1, transmembrane domain"/>
    <property type="match status" value="1"/>
</dbReference>
<keyword evidence="3" id="KW-1003">Cell membrane</keyword>
<dbReference type="PROSITE" id="PS50929">
    <property type="entry name" value="ABC_TM1F"/>
    <property type="match status" value="1"/>
</dbReference>
<dbReference type="PROSITE" id="PS00211">
    <property type="entry name" value="ABC_TRANSPORTER_1"/>
    <property type="match status" value="1"/>
</dbReference>
<dbReference type="OrthoDB" id="9787557at2"/>
<dbReference type="InterPro" id="IPR017871">
    <property type="entry name" value="ABC_transporter-like_CS"/>
</dbReference>
<dbReference type="Proteomes" id="UP000325827">
    <property type="component" value="Unassembled WGS sequence"/>
</dbReference>
<feature type="transmembrane region" description="Helical" evidence="10">
    <location>
        <begin position="331"/>
        <end position="353"/>
    </location>
</feature>
<feature type="transmembrane region" description="Helical" evidence="10">
    <location>
        <begin position="467"/>
        <end position="485"/>
    </location>
</feature>
<dbReference type="GO" id="GO:0005524">
    <property type="term" value="F:ATP binding"/>
    <property type="evidence" value="ECO:0007669"/>
    <property type="project" value="UniProtKB-KW"/>
</dbReference>
<protein>
    <submittedName>
        <fullName evidence="13">NHLP bacteriocin export ABC transporter permease/ATPase subunit</fullName>
    </submittedName>
</protein>
<evidence type="ECO:0000256" key="9">
    <source>
        <dbReference type="ARBA" id="ARBA00061644"/>
    </source>
</evidence>
<organism evidence="13 14">
    <name type="scientific">Microbacterium rhizomatis</name>
    <dbReference type="NCBI Taxonomy" id="1631477"/>
    <lineage>
        <taxon>Bacteria</taxon>
        <taxon>Bacillati</taxon>
        <taxon>Actinomycetota</taxon>
        <taxon>Actinomycetes</taxon>
        <taxon>Micrococcales</taxon>
        <taxon>Microbacteriaceae</taxon>
        <taxon>Microbacterium</taxon>
    </lineage>
</organism>
<keyword evidence="7 10" id="KW-1133">Transmembrane helix</keyword>
<evidence type="ECO:0000256" key="6">
    <source>
        <dbReference type="ARBA" id="ARBA00022840"/>
    </source>
</evidence>
<evidence type="ECO:0000313" key="14">
    <source>
        <dbReference type="Proteomes" id="UP000325827"/>
    </source>
</evidence>
<evidence type="ECO:0000256" key="1">
    <source>
        <dbReference type="ARBA" id="ARBA00004651"/>
    </source>
</evidence>
<dbReference type="SMART" id="SM00382">
    <property type="entry name" value="AAA"/>
    <property type="match status" value="1"/>
</dbReference>
<feature type="transmembrane region" description="Helical" evidence="10">
    <location>
        <begin position="438"/>
        <end position="461"/>
    </location>
</feature>